<protein>
    <recommendedName>
        <fullName evidence="3">Phage phiEco32-like COOH-NH2 ligase-type 2</fullName>
    </recommendedName>
</protein>
<comment type="caution">
    <text evidence="1">The sequence shown here is derived from an EMBL/GenBank/DDBJ whole genome shotgun (WGS) entry which is preliminary data.</text>
</comment>
<reference evidence="1 2" key="1">
    <citation type="submission" date="2021-03" db="EMBL/GenBank/DDBJ databases">
        <title>Genomic Encyclopedia of Type Strains, Phase IV (KMG-IV): sequencing the most valuable type-strain genomes for metagenomic binning, comparative biology and taxonomic classification.</title>
        <authorList>
            <person name="Goeker M."/>
        </authorList>
    </citation>
    <scope>NUCLEOTIDE SEQUENCE [LARGE SCALE GENOMIC DNA]</scope>
    <source>
        <strain evidence="1 2">DSM 26048</strain>
    </source>
</reference>
<sequence>MQTFLLHSQEEDAIKLTEGLAVPSGSQLPTDWKGTAVVNWGAYLQEQTRQDLLTLQPVKAIIRAQQVKKREEILELHGIKTAGSHVLQKQNPYFPFKYKVAVFHLQALAIYEKKESMWVSATGPGTKNSQGAVSTGTGIGRDSSYKEVTYSQATFHMRRAAREAIKAIYALGLDYGIVTIGILSSGHTLVLNADPVPKLNRRLTELFARAIERYDAELTSELARSERAMLGSDPEFLLLSKQGKVVSASRFLEREGPVGCDAIVLSGHRVILPLAELRPQPSVDPRQLARNLHRTMQLAARAIPDESLAWLSGGMPLRGFALGGHIHFSRIWLNAHLLRALDNYLALPLMQIEGATTAQRRPRYGFLGDFRRQSHGGFEYRTLPSWLVSPAVARGVFALAAIIAEHYLSLPRRPLMEPDVQSFYYSGKKESVQEVIQQLWNDLEQLENYAEYADCLDPLKAMIIKRAPWNELADFRKTWKIAAYRSERSYPL</sequence>
<organism evidence="1 2">
    <name type="scientific">Paenibacillus eucommiae</name>
    <dbReference type="NCBI Taxonomy" id="1355755"/>
    <lineage>
        <taxon>Bacteria</taxon>
        <taxon>Bacillati</taxon>
        <taxon>Bacillota</taxon>
        <taxon>Bacilli</taxon>
        <taxon>Bacillales</taxon>
        <taxon>Paenibacillaceae</taxon>
        <taxon>Paenibacillus</taxon>
    </lineage>
</organism>
<dbReference type="Proteomes" id="UP001519287">
    <property type="component" value="Unassembled WGS sequence"/>
</dbReference>
<dbReference type="Pfam" id="PF14395">
    <property type="entry name" value="COOH-NH2_lig"/>
    <property type="match status" value="1"/>
</dbReference>
<accession>A0ABS4J5Y3</accession>
<evidence type="ECO:0000313" key="1">
    <source>
        <dbReference type="EMBL" id="MBP1995188.1"/>
    </source>
</evidence>
<proteinExistence type="predicted"/>
<name>A0ABS4J5Y3_9BACL</name>
<dbReference type="RefSeq" id="WP_209977008.1">
    <property type="nucleotide sequence ID" value="NZ_JAGGLB010000032.1"/>
</dbReference>
<evidence type="ECO:0000313" key="2">
    <source>
        <dbReference type="Proteomes" id="UP001519287"/>
    </source>
</evidence>
<dbReference type="InterPro" id="IPR025681">
    <property type="entry name" value="COOH-NH2_lig"/>
</dbReference>
<gene>
    <name evidence="1" type="ORF">J2Z66_006830</name>
</gene>
<evidence type="ECO:0008006" key="3">
    <source>
        <dbReference type="Google" id="ProtNLM"/>
    </source>
</evidence>
<dbReference type="EMBL" id="JAGGLB010000032">
    <property type="protein sequence ID" value="MBP1995188.1"/>
    <property type="molecule type" value="Genomic_DNA"/>
</dbReference>
<keyword evidence="2" id="KW-1185">Reference proteome</keyword>